<dbReference type="GO" id="GO:0005524">
    <property type="term" value="F:ATP binding"/>
    <property type="evidence" value="ECO:0007669"/>
    <property type="project" value="InterPro"/>
</dbReference>
<dbReference type="InterPro" id="IPR011009">
    <property type="entry name" value="Kinase-like_dom_sf"/>
</dbReference>
<sequence length="557" mass="61624">MTFDNLCMNCFERLTDGSICRKCGFDNDSPADMLLLPRKTLLANRYVVGKDISHESDAVTYMGYDTERESVITIRELLPKGIANRLEGNPDVHIRERYKKNFEDYKKSFTQLWRTLKSLNALSAVIPVIDVFEENETVYAVSEWMATVSLRDFLIRNENNNIPWDKARLMFMPVLTTLENLHEHGIIHGGIYPDNLVLCGDGKVRLAGFCISECNTANSELEFNEHEGYTALEQYDNNHKICPATDIYAFSACIYRALVGTNPPSALSRETNDRLMIPNRIAETIPAYVIKALGAGLQIYPERRIQNVYDYRELLNAAPSVVAKAADIQAVEERETVPQTSENTPVRETRPPQKKKGLNKGQIAAIVIVVLAVIAAAVYIFGFSGLLEKEEETEITTLAQVTVPDFSSVGYTESDIRNSGSWNEQFRITFEYAFSPDYDAGIVFQQSVPAGQQVQEGSAIVLTVSRGTQMVDIPDVGGLPEADAKKQLEDLGFKVETVYVYNDGTYTAGNVKSDDGIAPEAGSSVAKGETVIIQVYGEIETTTAPPETTAPATAAAQ</sequence>
<dbReference type="Proteomes" id="UP000823877">
    <property type="component" value="Unassembled WGS sequence"/>
</dbReference>
<keyword evidence="2" id="KW-0812">Transmembrane</keyword>
<evidence type="ECO:0000259" key="4">
    <source>
        <dbReference type="PROSITE" id="PS51178"/>
    </source>
</evidence>
<feature type="domain" description="PASTA" evidence="4">
    <location>
        <begin position="397"/>
        <end position="466"/>
    </location>
</feature>
<dbReference type="InterPro" id="IPR000719">
    <property type="entry name" value="Prot_kinase_dom"/>
</dbReference>
<keyword evidence="2" id="KW-0472">Membrane</keyword>
<dbReference type="PROSITE" id="PS51178">
    <property type="entry name" value="PASTA"/>
    <property type="match status" value="2"/>
</dbReference>
<dbReference type="PANTHER" id="PTHR44167">
    <property type="entry name" value="OVARIAN-SPECIFIC SERINE/THREONINE-PROTEIN KINASE LOK-RELATED"/>
    <property type="match status" value="1"/>
</dbReference>
<evidence type="ECO:0000313" key="5">
    <source>
        <dbReference type="EMBL" id="HJB74086.1"/>
    </source>
</evidence>
<dbReference type="EMBL" id="DWXN01000001">
    <property type="protein sequence ID" value="HJB74086.1"/>
    <property type="molecule type" value="Genomic_DNA"/>
</dbReference>
<dbReference type="Gene3D" id="1.10.510.10">
    <property type="entry name" value="Transferase(Phosphotransferase) domain 1"/>
    <property type="match status" value="1"/>
</dbReference>
<gene>
    <name evidence="5" type="ORF">IAA37_00215</name>
</gene>
<dbReference type="PANTHER" id="PTHR44167:SF24">
    <property type="entry name" value="SERINE_THREONINE-PROTEIN KINASE CHK2"/>
    <property type="match status" value="1"/>
</dbReference>
<dbReference type="AlphaFoldDB" id="A0A9D2S8P7"/>
<evidence type="ECO:0000256" key="1">
    <source>
        <dbReference type="SAM" id="MobiDB-lite"/>
    </source>
</evidence>
<reference evidence="5" key="1">
    <citation type="journal article" date="2021" name="PeerJ">
        <title>Extensive microbial diversity within the chicken gut microbiome revealed by metagenomics and culture.</title>
        <authorList>
            <person name="Gilroy R."/>
            <person name="Ravi A."/>
            <person name="Getino M."/>
            <person name="Pursley I."/>
            <person name="Horton D.L."/>
            <person name="Alikhan N.F."/>
            <person name="Baker D."/>
            <person name="Gharbi K."/>
            <person name="Hall N."/>
            <person name="Watson M."/>
            <person name="Adriaenssens E.M."/>
            <person name="Foster-Nyarko E."/>
            <person name="Jarju S."/>
            <person name="Secka A."/>
            <person name="Antonio M."/>
            <person name="Oren A."/>
            <person name="Chaudhuri R.R."/>
            <person name="La Ragione R."/>
            <person name="Hildebrand F."/>
            <person name="Pallen M.J."/>
        </authorList>
    </citation>
    <scope>NUCLEOTIDE SEQUENCE</scope>
    <source>
        <strain evidence="5">CHK188-16595</strain>
    </source>
</reference>
<evidence type="ECO:0000259" key="3">
    <source>
        <dbReference type="PROSITE" id="PS50011"/>
    </source>
</evidence>
<dbReference type="CDD" id="cd06577">
    <property type="entry name" value="PASTA_pknB"/>
    <property type="match status" value="2"/>
</dbReference>
<evidence type="ECO:0000313" key="6">
    <source>
        <dbReference type="Proteomes" id="UP000823877"/>
    </source>
</evidence>
<dbReference type="GO" id="GO:0004674">
    <property type="term" value="F:protein serine/threonine kinase activity"/>
    <property type="evidence" value="ECO:0007669"/>
    <property type="project" value="TreeGrafter"/>
</dbReference>
<dbReference type="Pfam" id="PF03793">
    <property type="entry name" value="PASTA"/>
    <property type="match status" value="2"/>
</dbReference>
<name>A0A9D2S8P7_9FIRM</name>
<accession>A0A9D2S8P7</accession>
<comment type="caution">
    <text evidence="5">The sequence shown here is derived from an EMBL/GenBank/DDBJ whole genome shotgun (WGS) entry which is preliminary data.</text>
</comment>
<dbReference type="SMART" id="SM00220">
    <property type="entry name" value="S_TKc"/>
    <property type="match status" value="1"/>
</dbReference>
<dbReference type="Gene3D" id="3.30.10.20">
    <property type="match status" value="2"/>
</dbReference>
<dbReference type="SUPFAM" id="SSF56112">
    <property type="entry name" value="Protein kinase-like (PK-like)"/>
    <property type="match status" value="1"/>
</dbReference>
<dbReference type="InterPro" id="IPR005543">
    <property type="entry name" value="PASTA_dom"/>
</dbReference>
<reference evidence="5" key="2">
    <citation type="submission" date="2021-04" db="EMBL/GenBank/DDBJ databases">
        <authorList>
            <person name="Gilroy R."/>
        </authorList>
    </citation>
    <scope>NUCLEOTIDE SEQUENCE</scope>
    <source>
        <strain evidence="5">CHK188-16595</strain>
    </source>
</reference>
<feature type="region of interest" description="Disordered" evidence="1">
    <location>
        <begin position="333"/>
        <end position="355"/>
    </location>
</feature>
<dbReference type="Pfam" id="PF00069">
    <property type="entry name" value="Pkinase"/>
    <property type="match status" value="1"/>
</dbReference>
<feature type="transmembrane region" description="Helical" evidence="2">
    <location>
        <begin position="363"/>
        <end position="387"/>
    </location>
</feature>
<dbReference type="PROSITE" id="PS50011">
    <property type="entry name" value="PROTEIN_KINASE_DOM"/>
    <property type="match status" value="1"/>
</dbReference>
<feature type="domain" description="Protein kinase" evidence="3">
    <location>
        <begin position="46"/>
        <end position="321"/>
    </location>
</feature>
<organism evidence="5 6">
    <name type="scientific">Candidatus Eubacterium faecale</name>
    <dbReference type="NCBI Taxonomy" id="2838568"/>
    <lineage>
        <taxon>Bacteria</taxon>
        <taxon>Bacillati</taxon>
        <taxon>Bacillota</taxon>
        <taxon>Clostridia</taxon>
        <taxon>Eubacteriales</taxon>
        <taxon>Eubacteriaceae</taxon>
        <taxon>Eubacterium</taxon>
    </lineage>
</organism>
<dbReference type="SMART" id="SM00740">
    <property type="entry name" value="PASTA"/>
    <property type="match status" value="2"/>
</dbReference>
<protein>
    <submittedName>
        <fullName evidence="5">PASTA domain-containing protein</fullName>
    </submittedName>
</protein>
<evidence type="ECO:0000256" key="2">
    <source>
        <dbReference type="SAM" id="Phobius"/>
    </source>
</evidence>
<feature type="domain" description="PASTA" evidence="4">
    <location>
        <begin position="467"/>
        <end position="537"/>
    </location>
</feature>
<keyword evidence="2" id="KW-1133">Transmembrane helix</keyword>
<proteinExistence type="predicted"/>